<dbReference type="Pfam" id="PF13185">
    <property type="entry name" value="GAF_2"/>
    <property type="match status" value="1"/>
</dbReference>
<dbReference type="GO" id="GO:0005886">
    <property type="term" value="C:plasma membrane"/>
    <property type="evidence" value="ECO:0007669"/>
    <property type="project" value="TreeGrafter"/>
</dbReference>
<dbReference type="AlphaFoldDB" id="A0A081NUU5"/>
<evidence type="ECO:0000313" key="3">
    <source>
        <dbReference type="Proteomes" id="UP000028123"/>
    </source>
</evidence>
<dbReference type="SMART" id="SM00267">
    <property type="entry name" value="GGDEF"/>
    <property type="match status" value="1"/>
</dbReference>
<evidence type="ECO:0000313" key="2">
    <source>
        <dbReference type="EMBL" id="KEQ22218.1"/>
    </source>
</evidence>
<dbReference type="SUPFAM" id="SSF55781">
    <property type="entry name" value="GAF domain-like"/>
    <property type="match status" value="1"/>
</dbReference>
<dbReference type="SUPFAM" id="SSF55073">
    <property type="entry name" value="Nucleotide cyclase"/>
    <property type="match status" value="1"/>
</dbReference>
<dbReference type="Pfam" id="PF00990">
    <property type="entry name" value="GGDEF"/>
    <property type="match status" value="1"/>
</dbReference>
<protein>
    <recommendedName>
        <fullName evidence="1">GGDEF domain-containing protein</fullName>
    </recommendedName>
</protein>
<dbReference type="GO" id="GO:0052621">
    <property type="term" value="F:diguanylate cyclase activity"/>
    <property type="evidence" value="ECO:0007669"/>
    <property type="project" value="TreeGrafter"/>
</dbReference>
<dbReference type="InterPro" id="IPR000160">
    <property type="entry name" value="GGDEF_dom"/>
</dbReference>
<dbReference type="SMART" id="SM00028">
    <property type="entry name" value="TPR"/>
    <property type="match status" value="5"/>
</dbReference>
<feature type="domain" description="GGDEF" evidence="1">
    <location>
        <begin position="570"/>
        <end position="704"/>
    </location>
</feature>
<dbReference type="Proteomes" id="UP000028123">
    <property type="component" value="Unassembled WGS sequence"/>
</dbReference>
<gene>
    <name evidence="2" type="ORF">ET33_26925</name>
</gene>
<dbReference type="Gene3D" id="1.25.40.10">
    <property type="entry name" value="Tetratricopeptide repeat domain"/>
    <property type="match status" value="2"/>
</dbReference>
<accession>A0A081NUU5</accession>
<dbReference type="NCBIfam" id="TIGR00254">
    <property type="entry name" value="GGDEF"/>
    <property type="match status" value="1"/>
</dbReference>
<dbReference type="InterPro" id="IPR029016">
    <property type="entry name" value="GAF-like_dom_sf"/>
</dbReference>
<dbReference type="GO" id="GO:0043709">
    <property type="term" value="P:cell adhesion involved in single-species biofilm formation"/>
    <property type="evidence" value="ECO:0007669"/>
    <property type="project" value="TreeGrafter"/>
</dbReference>
<dbReference type="PANTHER" id="PTHR45138:SF9">
    <property type="entry name" value="DIGUANYLATE CYCLASE DGCM-RELATED"/>
    <property type="match status" value="1"/>
</dbReference>
<dbReference type="CDD" id="cd01949">
    <property type="entry name" value="GGDEF"/>
    <property type="match status" value="1"/>
</dbReference>
<dbReference type="InterPro" id="IPR019734">
    <property type="entry name" value="TPR_rpt"/>
</dbReference>
<dbReference type="OrthoDB" id="9805474at2"/>
<dbReference type="PROSITE" id="PS50887">
    <property type="entry name" value="GGDEF"/>
    <property type="match status" value="1"/>
</dbReference>
<dbReference type="EMBL" id="JNVM01000041">
    <property type="protein sequence ID" value="KEQ22218.1"/>
    <property type="molecule type" value="Genomic_DNA"/>
</dbReference>
<keyword evidence="3" id="KW-1185">Reference proteome</keyword>
<dbReference type="RefSeq" id="WP_036691890.1">
    <property type="nucleotide sequence ID" value="NZ_JNVM01000041.1"/>
</dbReference>
<dbReference type="InterPro" id="IPR011990">
    <property type="entry name" value="TPR-like_helical_dom_sf"/>
</dbReference>
<dbReference type="Pfam" id="PF13181">
    <property type="entry name" value="TPR_8"/>
    <property type="match status" value="1"/>
</dbReference>
<dbReference type="InterPro" id="IPR029787">
    <property type="entry name" value="Nucleotide_cyclase"/>
</dbReference>
<dbReference type="Gene3D" id="3.30.70.270">
    <property type="match status" value="1"/>
</dbReference>
<dbReference type="InterPro" id="IPR043128">
    <property type="entry name" value="Rev_trsase/Diguanyl_cyclase"/>
</dbReference>
<name>A0A081NUU5_9BACL</name>
<dbReference type="eggNOG" id="COG3706">
    <property type="taxonomic scope" value="Bacteria"/>
</dbReference>
<dbReference type="SUPFAM" id="SSF48452">
    <property type="entry name" value="TPR-like"/>
    <property type="match status" value="2"/>
</dbReference>
<evidence type="ECO:0000259" key="1">
    <source>
        <dbReference type="PROSITE" id="PS50887"/>
    </source>
</evidence>
<reference evidence="2 3" key="1">
    <citation type="submission" date="2014-06" db="EMBL/GenBank/DDBJ databases">
        <title>Draft genome sequence of Paenibacillus sp. MSt1.</title>
        <authorList>
            <person name="Aw Y.K."/>
            <person name="Ong K.S."/>
            <person name="Gan H.M."/>
            <person name="Lee S.M."/>
        </authorList>
    </citation>
    <scope>NUCLEOTIDE SEQUENCE [LARGE SCALE GENOMIC DNA]</scope>
    <source>
        <strain evidence="2 3">MSt1</strain>
    </source>
</reference>
<dbReference type="InterPro" id="IPR050469">
    <property type="entry name" value="Diguanylate_Cyclase"/>
</dbReference>
<dbReference type="GO" id="GO:1902201">
    <property type="term" value="P:negative regulation of bacterial-type flagellum-dependent cell motility"/>
    <property type="evidence" value="ECO:0007669"/>
    <property type="project" value="TreeGrafter"/>
</dbReference>
<comment type="caution">
    <text evidence="2">The sequence shown here is derived from an EMBL/GenBank/DDBJ whole genome shotgun (WGS) entry which is preliminary data.</text>
</comment>
<sequence>MWLEELNKELGKLKDDENYIIKICEKIRGTESKVAIEAYEAATKFVRENNMLTCAYPWILYNKGWLYFDSTDFKTATTLYEEAYHIFKENNNIDGQLATSSAFVSVYSVQQKLSKAIEHGMEGIELAEKVGNYERLTQIKGNLAALYMEIDEYEKAKELLDQIVNIPRVYSNAIKVACYINQAECCNHLGNLDQAIVYITKALELAEVYTPKMVPNVLKEMAHIYATKGCYGTAEEYFVKSVEMAKAGGAQLYLQDALLYWAELDLVQGRFKETVDKLQQVEEGIEKSKSIRNLNKVYLNMSKGFKGLGNYEQAYAYLERHMELEKQMQAIRSAESMVMLNRKREEEEGKIYKFLYNQTEALNGVGQNILSNLNKESIFNIVAKEIQDLIQADIIQIGIYNEEEGILNSELSIEKGQRLVIGPMSILEDSFWAYSVKHKQDILIKDTEKEYSRYFEDFKEYLEKIRKKKEYVIETIPYSLIFVPIIMKDKVIGVISTQAYKKNFFNLKDLSTLKTLSNYLGIGLENARLYREVEYASKYDVLTKVFNRKELFKETTQMYVQLKESKNANRTLCILMIDVDNFKRINDVYGHQEGDRVLERVADLLQASIGEKDRVGRYGGEEFMVGIPDETLKQCIQKAEIIRKNVEKAVITSALGIPIPITVSIGGANLNTKKYALEQMINYADKELFKAKDSGKNNVFVYHQEEGTGV</sequence>
<dbReference type="PANTHER" id="PTHR45138">
    <property type="entry name" value="REGULATORY COMPONENTS OF SENSORY TRANSDUCTION SYSTEM"/>
    <property type="match status" value="1"/>
</dbReference>
<dbReference type="InterPro" id="IPR003018">
    <property type="entry name" value="GAF"/>
</dbReference>
<proteinExistence type="predicted"/>
<dbReference type="FunFam" id="3.30.70.270:FF:000001">
    <property type="entry name" value="Diguanylate cyclase domain protein"/>
    <property type="match status" value="1"/>
</dbReference>
<organism evidence="2 3">
    <name type="scientific">Paenibacillus tyrfis</name>
    <dbReference type="NCBI Taxonomy" id="1501230"/>
    <lineage>
        <taxon>Bacteria</taxon>
        <taxon>Bacillati</taxon>
        <taxon>Bacillota</taxon>
        <taxon>Bacilli</taxon>
        <taxon>Bacillales</taxon>
        <taxon>Paenibacillaceae</taxon>
        <taxon>Paenibacillus</taxon>
    </lineage>
</organism>
<dbReference type="Gene3D" id="3.30.450.40">
    <property type="match status" value="1"/>
</dbReference>
<dbReference type="SMART" id="SM00065">
    <property type="entry name" value="GAF"/>
    <property type="match status" value="1"/>
</dbReference>